<dbReference type="InterPro" id="IPR018946">
    <property type="entry name" value="PhoD-like_MPP"/>
</dbReference>
<dbReference type="CDD" id="cd07389">
    <property type="entry name" value="MPP_PhoD"/>
    <property type="match status" value="1"/>
</dbReference>
<evidence type="ECO:0000313" key="4">
    <source>
        <dbReference type="Proteomes" id="UP000265614"/>
    </source>
</evidence>
<dbReference type="PANTHER" id="PTHR37031">
    <property type="entry name" value="METALLOPHOSPHATASE BINDING DOMAIN PROTEIN"/>
    <property type="match status" value="1"/>
</dbReference>
<dbReference type="InterPro" id="IPR029052">
    <property type="entry name" value="Metallo-depent_PP-like"/>
</dbReference>
<proteinExistence type="predicted"/>
<dbReference type="Pfam" id="PF09423">
    <property type="entry name" value="PhoD"/>
    <property type="match status" value="1"/>
</dbReference>
<evidence type="ECO:0000313" key="3">
    <source>
        <dbReference type="EMBL" id="RJK96425.1"/>
    </source>
</evidence>
<dbReference type="Proteomes" id="UP000265614">
    <property type="component" value="Unassembled WGS sequence"/>
</dbReference>
<comment type="caution">
    <text evidence="3">The sequence shown here is derived from an EMBL/GenBank/DDBJ whole genome shotgun (WGS) entry which is preliminary data.</text>
</comment>
<reference evidence="3 4" key="1">
    <citation type="submission" date="2018-09" db="EMBL/GenBank/DDBJ databases">
        <title>YIM 75000 draft genome.</title>
        <authorList>
            <person name="Tang S."/>
            <person name="Feng Y."/>
        </authorList>
    </citation>
    <scope>NUCLEOTIDE SEQUENCE [LARGE SCALE GENOMIC DNA]</scope>
    <source>
        <strain evidence="3 4">YIM 75000</strain>
    </source>
</reference>
<dbReference type="SUPFAM" id="SSF56300">
    <property type="entry name" value="Metallo-dependent phosphatases"/>
    <property type="match status" value="1"/>
</dbReference>
<organism evidence="3 4">
    <name type="scientific">Vallicoccus soli</name>
    <dbReference type="NCBI Taxonomy" id="2339232"/>
    <lineage>
        <taxon>Bacteria</taxon>
        <taxon>Bacillati</taxon>
        <taxon>Actinomycetota</taxon>
        <taxon>Actinomycetes</taxon>
        <taxon>Motilibacterales</taxon>
        <taxon>Vallicoccaceae</taxon>
        <taxon>Vallicoccus</taxon>
    </lineage>
</organism>
<dbReference type="InterPro" id="IPR038607">
    <property type="entry name" value="PhoD-like_sf"/>
</dbReference>
<accession>A0A3A3Z6T4</accession>
<dbReference type="Gene3D" id="3.60.21.70">
    <property type="entry name" value="PhoD-like phosphatase"/>
    <property type="match status" value="1"/>
</dbReference>
<gene>
    <name evidence="3" type="ORF">D5H78_09370</name>
</gene>
<dbReference type="AlphaFoldDB" id="A0A3A3Z6T4"/>
<feature type="domain" description="DUF7800" evidence="2">
    <location>
        <begin position="11"/>
        <end position="97"/>
    </location>
</feature>
<dbReference type="InterPro" id="IPR056702">
    <property type="entry name" value="DUF7800"/>
</dbReference>
<keyword evidence="4" id="KW-1185">Reference proteome</keyword>
<sequence length="582" mass="64296">MGESGRVTDAPALLLGPALRHVDDRTATVWVEASRAGTVGVDAGGAHAEAATFCVEGHHYALVVLHGLEPDREQPYAVTLDGERAWPLPGDDRRPPTIRTLGESGEPGTHDLDVAFGSCRADRPQEEPWTLEPEEHPDGVGPDALVALSRDCQAGRRRVPDLLLLLGDQVYADEGLSPRVRERQVRRRGAHSDPRQEVADFEEYTWLYRDSWGDPDVRWLLATVPSAMVFDDHDVRDDWNTSDVWRDEVQRLPWWEERITGAYMSYWVYQHLGNLSPAAIEEEGLLRRICEAGAQSGDGGAVLREFARTADEEVDGEKRSRWSYRRHLGRNRLVVIDTRSGRVLEDDRRDMLSEGEWRQVEEWLTGDVEHLVVASSLPLALEPALHDVEAWNERLCAGAWGRTAARLGERFRQAVDLEHWAAFERSFRRLTGRLGEVAEGRHGAAPATVLVLSGDVHHSYVAPITYAGGAERAPVLQVVSSPLRNAVPRTVRRGFAAASSGPLRAVGRALRRSVGLPPPPVSWRLTTGPLFGNGIGSLRLSGRTALVRLERALPAGRGPGLRVVHEERLGEGTRAPSPSPVP</sequence>
<name>A0A3A3Z6T4_9ACTN</name>
<dbReference type="Pfam" id="PF25077">
    <property type="entry name" value="DUF7800"/>
    <property type="match status" value="1"/>
</dbReference>
<dbReference type="PANTHER" id="PTHR37031:SF2">
    <property type="entry name" value="PHOD-LIKE PHOSPHATASE METALLOPHOSPHATASE DOMAIN-CONTAINING PROTEIN"/>
    <property type="match status" value="1"/>
</dbReference>
<dbReference type="EMBL" id="QZEZ01000003">
    <property type="protein sequence ID" value="RJK96425.1"/>
    <property type="molecule type" value="Genomic_DNA"/>
</dbReference>
<evidence type="ECO:0000259" key="2">
    <source>
        <dbReference type="Pfam" id="PF25077"/>
    </source>
</evidence>
<protein>
    <submittedName>
        <fullName evidence="3">Alkaline phosphatase family protein</fullName>
    </submittedName>
</protein>
<feature type="domain" description="PhoD-like phosphatase metallophosphatase" evidence="1">
    <location>
        <begin position="156"/>
        <end position="269"/>
    </location>
</feature>
<dbReference type="OrthoDB" id="9795624at2"/>
<evidence type="ECO:0000259" key="1">
    <source>
        <dbReference type="Pfam" id="PF09423"/>
    </source>
</evidence>